<comment type="caution">
    <text evidence="1">The sequence shown here is derived from an EMBL/GenBank/DDBJ whole genome shotgun (WGS) entry which is preliminary data.</text>
</comment>
<gene>
    <name evidence="1" type="ORF">FJSC11DRAFT_4616</name>
</gene>
<keyword evidence="2" id="KW-1185">Reference proteome</keyword>
<dbReference type="PATRIC" id="fig|741277.3.peg.4174"/>
<evidence type="ECO:0000313" key="2">
    <source>
        <dbReference type="Proteomes" id="UP000004344"/>
    </source>
</evidence>
<name>G6G0G7_9CYAN</name>
<organism evidence="1 2">
    <name type="scientific">Fischerella thermalis JSC-11</name>
    <dbReference type="NCBI Taxonomy" id="741277"/>
    <lineage>
        <taxon>Bacteria</taxon>
        <taxon>Bacillati</taxon>
        <taxon>Cyanobacteriota</taxon>
        <taxon>Cyanophyceae</taxon>
        <taxon>Nostocales</taxon>
        <taxon>Hapalosiphonaceae</taxon>
        <taxon>Fischerella</taxon>
    </lineage>
</organism>
<sequence>MINRLGAAMSAATQFGEINNSGETIIFDCLGYTFLSVQVFSAGSATVQAQISNNKIDWVNVQLPTPNVLGSASPTPLIRDMLKTL</sequence>
<proteinExistence type="predicted"/>
<evidence type="ECO:0000313" key="1">
    <source>
        <dbReference type="EMBL" id="EHC08345.1"/>
    </source>
</evidence>
<dbReference type="RefSeq" id="WP_009460371.1">
    <property type="nucleotide sequence ID" value="NZ_AGIZ01000024.1"/>
</dbReference>
<protein>
    <submittedName>
        <fullName evidence="1">Carbohydrate binding family 6</fullName>
    </submittedName>
</protein>
<dbReference type="Proteomes" id="UP000004344">
    <property type="component" value="Unassembled WGS sequence"/>
</dbReference>
<dbReference type="AlphaFoldDB" id="G6G0G7"/>
<accession>G6G0G7</accession>
<reference evidence="1 2" key="1">
    <citation type="submission" date="2011-09" db="EMBL/GenBank/DDBJ databases">
        <title>The draft genome of Fischerella sp. JSC-11.</title>
        <authorList>
            <consortium name="US DOE Joint Genome Institute (JGI-PGF)"/>
            <person name="Lucas S."/>
            <person name="Han J."/>
            <person name="Lapidus A."/>
            <person name="Cheng J.-F."/>
            <person name="Goodwin L."/>
            <person name="Pitluck S."/>
            <person name="Peters L."/>
            <person name="Land M.L."/>
            <person name="Hauser L."/>
            <person name="Sarkisova S."/>
            <person name="Bryant D.A."/>
            <person name="Brown I."/>
            <person name="Woyke T.J."/>
        </authorList>
    </citation>
    <scope>NUCLEOTIDE SEQUENCE [LARGE SCALE GENOMIC DNA]</scope>
    <source>
        <strain evidence="1 2">JSC-11</strain>
    </source>
</reference>
<dbReference type="EMBL" id="AGIZ01000024">
    <property type="protein sequence ID" value="EHC08345.1"/>
    <property type="molecule type" value="Genomic_DNA"/>
</dbReference>